<evidence type="ECO:0000313" key="3">
    <source>
        <dbReference type="EMBL" id="KAK3767215.1"/>
    </source>
</evidence>
<sequence length="202" mass="22698">MDRISGKCLSIRLRQLEPRRPARYIYNTLKEVVWQAVEQGRVTCGVQNCAQQLETEPSEFPLCVLLAATPGHIDIPTSIHHMLIEAFCLEHSVQLIKVDSVCKLGELLQGRSFSYLNKEFPFLDKTLDLGCVILQYPAGKASEEDRALTEFCRTDLILSPALQNRTIQYIIVCGELSESLVATQKFQSFLLLTEPAILSGSR</sequence>
<keyword evidence="4" id="KW-1185">Reference proteome</keyword>
<gene>
    <name evidence="3" type="ORF">RRG08_018085</name>
</gene>
<dbReference type="Proteomes" id="UP001283361">
    <property type="component" value="Unassembled WGS sequence"/>
</dbReference>
<dbReference type="PANTHER" id="PTHR10411:SF8">
    <property type="entry name" value="FI09246P"/>
    <property type="match status" value="1"/>
</dbReference>
<dbReference type="InterPro" id="IPR024824">
    <property type="entry name" value="GADD45"/>
</dbReference>
<dbReference type="Gene3D" id="3.30.1330.30">
    <property type="match status" value="1"/>
</dbReference>
<dbReference type="AlphaFoldDB" id="A0AAE0ZDH9"/>
<dbReference type="GO" id="GO:0005634">
    <property type="term" value="C:nucleus"/>
    <property type="evidence" value="ECO:0007669"/>
    <property type="project" value="InterPro"/>
</dbReference>
<dbReference type="PANTHER" id="PTHR10411">
    <property type="entry name" value="GROWTH ARREST AND DNA DAMAGE-INDUCIBLE PROTEIN GADD45"/>
    <property type="match status" value="1"/>
</dbReference>
<protein>
    <recommendedName>
        <fullName evidence="2">Ribosomal protein eL8/eL30/eS12/Gadd45 domain-containing protein</fullName>
    </recommendedName>
</protein>
<evidence type="ECO:0000259" key="2">
    <source>
        <dbReference type="Pfam" id="PF01248"/>
    </source>
</evidence>
<name>A0AAE0ZDH9_9GAST</name>
<evidence type="ECO:0000256" key="1">
    <source>
        <dbReference type="ARBA" id="ARBA00007361"/>
    </source>
</evidence>
<comment type="similarity">
    <text evidence="1">Belongs to the GADD45 family.</text>
</comment>
<proteinExistence type="inferred from homology"/>
<dbReference type="GO" id="GO:0051726">
    <property type="term" value="P:regulation of cell cycle"/>
    <property type="evidence" value="ECO:0007669"/>
    <property type="project" value="InterPro"/>
</dbReference>
<dbReference type="EMBL" id="JAWDGP010004170">
    <property type="protein sequence ID" value="KAK3767215.1"/>
    <property type="molecule type" value="Genomic_DNA"/>
</dbReference>
<organism evidence="3 4">
    <name type="scientific">Elysia crispata</name>
    <name type="common">lettuce slug</name>
    <dbReference type="NCBI Taxonomy" id="231223"/>
    <lineage>
        <taxon>Eukaryota</taxon>
        <taxon>Metazoa</taxon>
        <taxon>Spiralia</taxon>
        <taxon>Lophotrochozoa</taxon>
        <taxon>Mollusca</taxon>
        <taxon>Gastropoda</taxon>
        <taxon>Heterobranchia</taxon>
        <taxon>Euthyneura</taxon>
        <taxon>Panpulmonata</taxon>
        <taxon>Sacoglossa</taxon>
        <taxon>Placobranchoidea</taxon>
        <taxon>Plakobranchidae</taxon>
        <taxon>Elysia</taxon>
    </lineage>
</organism>
<evidence type="ECO:0000313" key="4">
    <source>
        <dbReference type="Proteomes" id="UP001283361"/>
    </source>
</evidence>
<dbReference type="InterPro" id="IPR029064">
    <property type="entry name" value="Ribosomal_eL30-like_sf"/>
</dbReference>
<reference evidence="3" key="1">
    <citation type="journal article" date="2023" name="G3 (Bethesda)">
        <title>A reference genome for the long-term kleptoplast-retaining sea slug Elysia crispata morphotype clarki.</title>
        <authorList>
            <person name="Eastman K.E."/>
            <person name="Pendleton A.L."/>
            <person name="Shaikh M.A."/>
            <person name="Suttiyut T."/>
            <person name="Ogas R."/>
            <person name="Tomko P."/>
            <person name="Gavelis G."/>
            <person name="Widhalm J.R."/>
            <person name="Wisecaver J.H."/>
        </authorList>
    </citation>
    <scope>NUCLEOTIDE SEQUENCE</scope>
    <source>
        <strain evidence="3">ECLA1</strain>
    </source>
</reference>
<comment type="caution">
    <text evidence="3">The sequence shown here is derived from an EMBL/GenBank/DDBJ whole genome shotgun (WGS) entry which is preliminary data.</text>
</comment>
<feature type="domain" description="Ribosomal protein eL8/eL30/eS12/Gadd45" evidence="2">
    <location>
        <begin position="29"/>
        <end position="109"/>
    </location>
</feature>
<dbReference type="InterPro" id="IPR004038">
    <property type="entry name" value="Ribosomal_eL8/eL30/eS12/Gad45"/>
</dbReference>
<dbReference type="Pfam" id="PF01248">
    <property type="entry name" value="Ribosomal_L7Ae"/>
    <property type="match status" value="1"/>
</dbReference>
<accession>A0AAE0ZDH9</accession>
<dbReference type="SUPFAM" id="SSF55315">
    <property type="entry name" value="L30e-like"/>
    <property type="match status" value="1"/>
</dbReference>
<dbReference type="GO" id="GO:0005737">
    <property type="term" value="C:cytoplasm"/>
    <property type="evidence" value="ECO:0007669"/>
    <property type="project" value="TreeGrafter"/>
</dbReference>